<evidence type="ECO:0000313" key="1">
    <source>
        <dbReference type="EMBL" id="BDI16259.1"/>
    </source>
</evidence>
<dbReference type="RefSeq" id="WP_251959444.1">
    <property type="nucleotide sequence ID" value="NZ_AP025732.1"/>
</dbReference>
<proteinExistence type="predicted"/>
<name>A0ABN6Q1J6_NOSCO</name>
<sequence>MQAKFNPLQVIINPPGIQFGMPGDTIELYVVVINQGDQSAVIDLYFVFDEVFQI</sequence>
<accession>A0ABN6Q1J6</accession>
<evidence type="ECO:0000313" key="2">
    <source>
        <dbReference type="Proteomes" id="UP001055453"/>
    </source>
</evidence>
<dbReference type="EMBL" id="AP025732">
    <property type="protein sequence ID" value="BDI16259.1"/>
    <property type="molecule type" value="Genomic_DNA"/>
</dbReference>
<organism evidence="1 2">
    <name type="scientific">Nostoc cf. commune SO-36</name>
    <dbReference type="NCBI Taxonomy" id="449208"/>
    <lineage>
        <taxon>Bacteria</taxon>
        <taxon>Bacillati</taxon>
        <taxon>Cyanobacteriota</taxon>
        <taxon>Cyanophyceae</taxon>
        <taxon>Nostocales</taxon>
        <taxon>Nostocaceae</taxon>
        <taxon>Nostoc</taxon>
    </lineage>
</organism>
<dbReference type="Proteomes" id="UP001055453">
    <property type="component" value="Chromosome"/>
</dbReference>
<gene>
    <name evidence="1" type="ORF">ANSO36C_20610</name>
</gene>
<reference evidence="1" key="1">
    <citation type="submission" date="2022-04" db="EMBL/GenBank/DDBJ databases">
        <title>Complete genome sequence of a cyanobacterium, Nostoc sp. SO-36, isolated in Antarctica.</title>
        <authorList>
            <person name="Kanesaki Y."/>
            <person name="Effendi D."/>
            <person name="Sakamoto T."/>
            <person name="Ohtani S."/>
            <person name="Awai K."/>
        </authorList>
    </citation>
    <scope>NUCLEOTIDE SEQUENCE</scope>
    <source>
        <strain evidence="1">SO-36</strain>
    </source>
</reference>
<protein>
    <recommendedName>
        <fullName evidence="3">CARDB domain-containing protein</fullName>
    </recommendedName>
</protein>
<evidence type="ECO:0008006" key="3">
    <source>
        <dbReference type="Google" id="ProtNLM"/>
    </source>
</evidence>
<keyword evidence="2" id="KW-1185">Reference proteome</keyword>